<dbReference type="EMBL" id="QVER01000002">
    <property type="protein sequence ID" value="RGB93206.1"/>
    <property type="molecule type" value="Genomic_DNA"/>
</dbReference>
<sequence length="192" mass="22271">MKVAYVRVSTEEQNEARQIEALKKHSIEKWFTEKVSGKSMDRPQLQAMLDYVREGDTVYIHDFSRLARSTKDLLEIVERLQAKEVHLVSNKENLDTGTPTGKLMLTMIAAINEFERQNLLDRQREGIAIAKRNGVYKGRKKVTIPDNFSALYDRYTRREMNKGQLAEALHVTRPTLKRMIREHLSAKNPQNS</sequence>
<dbReference type="InterPro" id="IPR006118">
    <property type="entry name" value="Recombinase_CS"/>
</dbReference>
<evidence type="ECO:0000256" key="2">
    <source>
        <dbReference type="ARBA" id="ARBA00022908"/>
    </source>
</evidence>
<evidence type="ECO:0000256" key="4">
    <source>
        <dbReference type="ARBA" id="ARBA00023172"/>
    </source>
</evidence>
<dbReference type="SMART" id="SM00857">
    <property type="entry name" value="Resolvase"/>
    <property type="match status" value="1"/>
</dbReference>
<evidence type="ECO:0000313" key="9">
    <source>
        <dbReference type="Proteomes" id="UP000260991"/>
    </source>
</evidence>
<evidence type="ECO:0000313" key="8">
    <source>
        <dbReference type="EMBL" id="RGB93206.1"/>
    </source>
</evidence>
<keyword evidence="2" id="KW-0229">DNA integration</keyword>
<dbReference type="Proteomes" id="UP000260991">
    <property type="component" value="Unassembled WGS sequence"/>
</dbReference>
<dbReference type="AlphaFoldDB" id="A0A3E2UAG1"/>
<dbReference type="InterPro" id="IPR050639">
    <property type="entry name" value="SSR_resolvase"/>
</dbReference>
<dbReference type="GO" id="GO:0000150">
    <property type="term" value="F:DNA strand exchange activity"/>
    <property type="evidence" value="ECO:0007669"/>
    <property type="project" value="InterPro"/>
</dbReference>
<dbReference type="GO" id="GO:0003677">
    <property type="term" value="F:DNA binding"/>
    <property type="evidence" value="ECO:0007669"/>
    <property type="project" value="UniProtKB-KW"/>
</dbReference>
<dbReference type="Pfam" id="PF00239">
    <property type="entry name" value="Resolvase"/>
    <property type="match status" value="1"/>
</dbReference>
<keyword evidence="4" id="KW-0233">DNA recombination</keyword>
<dbReference type="PROSITE" id="PS00397">
    <property type="entry name" value="RECOMBINASES_1"/>
    <property type="match status" value="1"/>
</dbReference>
<dbReference type="RefSeq" id="WP_158402322.1">
    <property type="nucleotide sequence ID" value="NZ_CP065376.1"/>
</dbReference>
<dbReference type="InterPro" id="IPR036162">
    <property type="entry name" value="Resolvase-like_N_sf"/>
</dbReference>
<reference evidence="8 9" key="1">
    <citation type="submission" date="2018-08" db="EMBL/GenBank/DDBJ databases">
        <title>A genome reference for cultivated species of the human gut microbiota.</title>
        <authorList>
            <person name="Zou Y."/>
            <person name="Xue W."/>
            <person name="Luo G."/>
        </authorList>
    </citation>
    <scope>NUCLEOTIDE SEQUENCE [LARGE SCALE GENOMIC DNA]</scope>
    <source>
        <strain evidence="8 9">AF32-8AC</strain>
    </source>
</reference>
<comment type="similarity">
    <text evidence="1">Belongs to the site-specific recombinase resolvase family.</text>
</comment>
<gene>
    <name evidence="8" type="ORF">DWZ46_02360</name>
</gene>
<evidence type="ECO:0000256" key="6">
    <source>
        <dbReference type="PROSITE-ProRule" id="PRU10137"/>
    </source>
</evidence>
<dbReference type="PROSITE" id="PS51736">
    <property type="entry name" value="RECOMBINASES_3"/>
    <property type="match status" value="1"/>
</dbReference>
<feature type="active site" description="O-(5'-phospho-DNA)-serine intermediate" evidence="5 6">
    <location>
        <position position="9"/>
    </location>
</feature>
<evidence type="ECO:0000256" key="5">
    <source>
        <dbReference type="PIRSR" id="PIRSR606118-50"/>
    </source>
</evidence>
<comment type="caution">
    <text evidence="8">The sequence shown here is derived from an EMBL/GenBank/DDBJ whole genome shotgun (WGS) entry which is preliminary data.</text>
</comment>
<accession>A0A3E2UAG1</accession>
<evidence type="ECO:0000256" key="1">
    <source>
        <dbReference type="ARBA" id="ARBA00009913"/>
    </source>
</evidence>
<dbReference type="Gene3D" id="3.40.50.1390">
    <property type="entry name" value="Resolvase, N-terminal catalytic domain"/>
    <property type="match status" value="1"/>
</dbReference>
<organism evidence="8 9">
    <name type="scientific">Faecalibacterium prausnitzii</name>
    <dbReference type="NCBI Taxonomy" id="853"/>
    <lineage>
        <taxon>Bacteria</taxon>
        <taxon>Bacillati</taxon>
        <taxon>Bacillota</taxon>
        <taxon>Clostridia</taxon>
        <taxon>Eubacteriales</taxon>
        <taxon>Oscillospiraceae</taxon>
        <taxon>Faecalibacterium</taxon>
    </lineage>
</organism>
<dbReference type="InterPro" id="IPR006119">
    <property type="entry name" value="Resolv_N"/>
</dbReference>
<dbReference type="CDD" id="cd03768">
    <property type="entry name" value="SR_ResInv"/>
    <property type="match status" value="1"/>
</dbReference>
<dbReference type="SUPFAM" id="SSF53041">
    <property type="entry name" value="Resolvase-like"/>
    <property type="match status" value="1"/>
</dbReference>
<proteinExistence type="inferred from homology"/>
<evidence type="ECO:0000259" key="7">
    <source>
        <dbReference type="PROSITE" id="PS51736"/>
    </source>
</evidence>
<dbReference type="PANTHER" id="PTHR30461">
    <property type="entry name" value="DNA-INVERTASE FROM LAMBDOID PROPHAGE"/>
    <property type="match status" value="1"/>
</dbReference>
<dbReference type="PANTHER" id="PTHR30461:SF26">
    <property type="entry name" value="RESOLVASE HOMOLOG YNEB"/>
    <property type="match status" value="1"/>
</dbReference>
<dbReference type="GO" id="GO:0015074">
    <property type="term" value="P:DNA integration"/>
    <property type="evidence" value="ECO:0007669"/>
    <property type="project" value="UniProtKB-KW"/>
</dbReference>
<name>A0A3E2UAG1_9FIRM</name>
<evidence type="ECO:0000256" key="3">
    <source>
        <dbReference type="ARBA" id="ARBA00023125"/>
    </source>
</evidence>
<protein>
    <submittedName>
        <fullName evidence="8">Recombinase family protein</fullName>
    </submittedName>
</protein>
<keyword evidence="3" id="KW-0238">DNA-binding</keyword>
<feature type="domain" description="Resolvase/invertase-type recombinase catalytic" evidence="7">
    <location>
        <begin position="1"/>
        <end position="134"/>
    </location>
</feature>